<dbReference type="AlphaFoldDB" id="A0A084ZZ86"/>
<reference evidence="2" key="1">
    <citation type="submission" date="2014-05" db="EMBL/GenBank/DDBJ databases">
        <title>ATOL: Assembling a taxonomically balanced genome-scale reconstruction of the evolutionary history of the Enterobacteriaceae.</title>
        <authorList>
            <person name="Plunkett G. III"/>
            <person name="Neeno-Eckwall E.C."/>
            <person name="Glasner J.D."/>
            <person name="Perna N.T."/>
        </authorList>
    </citation>
    <scope>NUCLEOTIDE SEQUENCE [LARGE SCALE GENOMIC DNA]</scope>
    <source>
        <strain evidence="2">ATCC 49490</strain>
    </source>
</reference>
<dbReference type="eggNOG" id="ENOG502ZQAY">
    <property type="taxonomic scope" value="Bacteria"/>
</dbReference>
<accession>A0A084ZZ86</accession>
<comment type="caution">
    <text evidence="1">The sequence shown here is derived from an EMBL/GenBank/DDBJ whole genome shotgun (WGS) entry which is preliminary data.</text>
</comment>
<protein>
    <submittedName>
        <fullName evidence="1">Uncharacterized protein</fullName>
    </submittedName>
</protein>
<proteinExistence type="predicted"/>
<evidence type="ECO:0000313" key="2">
    <source>
        <dbReference type="Proteomes" id="UP000028630"/>
    </source>
</evidence>
<sequence length="72" mass="8128">MSAMSYRRVPALTRIQDDLYAEAPVVVGRLPGIKEVKIKAVAVGKHHNMGCPPYVWHHSVIVFHDMYLSLIN</sequence>
<organism evidence="1 2">
    <name type="scientific">Trabulsiella guamensis ATCC 49490</name>
    <dbReference type="NCBI Taxonomy" id="1005994"/>
    <lineage>
        <taxon>Bacteria</taxon>
        <taxon>Pseudomonadati</taxon>
        <taxon>Pseudomonadota</taxon>
        <taxon>Gammaproteobacteria</taxon>
        <taxon>Enterobacterales</taxon>
        <taxon>Enterobacteriaceae</taxon>
        <taxon>Trabulsiella</taxon>
    </lineage>
</organism>
<dbReference type="EMBL" id="JMTB01000100">
    <property type="protein sequence ID" value="KFC03281.1"/>
    <property type="molecule type" value="Genomic_DNA"/>
</dbReference>
<gene>
    <name evidence="1" type="ORF">GTGU_03406</name>
</gene>
<dbReference type="Proteomes" id="UP000028630">
    <property type="component" value="Unassembled WGS sequence"/>
</dbReference>
<name>A0A084ZZ86_9ENTR</name>
<evidence type="ECO:0000313" key="1">
    <source>
        <dbReference type="EMBL" id="KFC03281.1"/>
    </source>
</evidence>
<keyword evidence="2" id="KW-1185">Reference proteome</keyword>